<keyword evidence="6" id="KW-1133">Transmembrane helix</keyword>
<sequence>MASETATVAGAAAQGSPSAMVDFIAGTAGGIASLLAGHPFDTVKTRLQAQSTTIPHTTPPIDSPVTAHNSVSSSSRLLKASTANLDYLSAQTPRHAGASSATLIFPHPSPASSAAIRISVPVYRSATDAFRIIIKEGHIWGLYKGVTPPMLGVAVMNASIFGLYNISLRYQQSHRILNDYHVTQVFIAGMLSGLGSSIITSPIDLVKIREQMNTSTLKPSTWTVFKNVVRTEGVSRGLYRGWCTTAVRDLGYGPYFASYELLNAQIRAWTGKPLTNVDMAVSGAVAGVVAWVSTFWADVIKTKIQASSRIDDKRTGRTGSLFWTTARGTFAHGGWRAFFVGVGTTVLRALPVNAVLFVTYEVTKDFLINKGY</sequence>
<evidence type="ECO:0000256" key="9">
    <source>
        <dbReference type="PROSITE-ProRule" id="PRU00282"/>
    </source>
</evidence>
<name>A0A1K0G6H0_9BASI</name>
<evidence type="ECO:0000256" key="7">
    <source>
        <dbReference type="ARBA" id="ARBA00023128"/>
    </source>
</evidence>
<dbReference type="OrthoDB" id="14252at2759"/>
<gene>
    <name evidence="12" type="ORF">UBRO2_00751</name>
    <name evidence="11" type="ORF">UBRO_03645</name>
</gene>
<keyword evidence="4 9" id="KW-0812">Transmembrane</keyword>
<dbReference type="Gene3D" id="1.50.40.10">
    <property type="entry name" value="Mitochondrial carrier domain"/>
    <property type="match status" value="2"/>
</dbReference>
<dbReference type="InterPro" id="IPR018108">
    <property type="entry name" value="MCP_transmembrane"/>
</dbReference>
<reference evidence="11" key="1">
    <citation type="submission" date="2016-04" db="EMBL/GenBank/DDBJ databases">
        <authorList>
            <person name="Evans L.H."/>
            <person name="Alamgir A."/>
            <person name="Owens N."/>
            <person name="Weber N.D."/>
            <person name="Virtaneva K."/>
            <person name="Barbian K."/>
            <person name="Babar A."/>
            <person name="Rosenke K."/>
        </authorList>
    </citation>
    <scope>NUCLEOTIDE SEQUENCE</scope>
    <source>
        <strain evidence="11">UB2112</strain>
    </source>
</reference>
<dbReference type="InterPro" id="IPR023395">
    <property type="entry name" value="MCP_dom_sf"/>
</dbReference>
<dbReference type="Proteomes" id="UP000658997">
    <property type="component" value="Unassembled WGS sequence"/>
</dbReference>
<evidence type="ECO:0000313" key="14">
    <source>
        <dbReference type="Proteomes" id="UP000658997"/>
    </source>
</evidence>
<keyword evidence="7" id="KW-0496">Mitochondrion</keyword>
<dbReference type="PANTHER" id="PTHR45624:SF10">
    <property type="entry name" value="SLC (SOLUTE CARRIER) HOMOLOG"/>
    <property type="match status" value="1"/>
</dbReference>
<proteinExistence type="inferred from homology"/>
<dbReference type="AlphaFoldDB" id="A0A1K0G6H0"/>
<evidence type="ECO:0000313" key="12">
    <source>
        <dbReference type="EMBL" id="SYW75517.1"/>
    </source>
</evidence>
<evidence type="ECO:0000313" key="13">
    <source>
        <dbReference type="Proteomes" id="UP000179920"/>
    </source>
</evidence>
<evidence type="ECO:0000256" key="5">
    <source>
        <dbReference type="ARBA" id="ARBA00022737"/>
    </source>
</evidence>
<evidence type="ECO:0000256" key="2">
    <source>
        <dbReference type="ARBA" id="ARBA00006375"/>
    </source>
</evidence>
<evidence type="ECO:0000313" key="11">
    <source>
        <dbReference type="EMBL" id="SAM83089.1"/>
    </source>
</evidence>
<evidence type="ECO:0000256" key="10">
    <source>
        <dbReference type="RuleBase" id="RU000488"/>
    </source>
</evidence>
<evidence type="ECO:0000256" key="3">
    <source>
        <dbReference type="ARBA" id="ARBA00022448"/>
    </source>
</evidence>
<dbReference type="EMBL" id="LT558125">
    <property type="protein sequence ID" value="SAM83089.1"/>
    <property type="molecule type" value="Genomic_DNA"/>
</dbReference>
<reference evidence="12" key="3">
    <citation type="submission" date="2018-08" db="EMBL/GenBank/DDBJ databases">
        <authorList>
            <person name="Guldener U."/>
        </authorList>
    </citation>
    <scope>NUCLEOTIDE SEQUENCE</scope>
    <source>
        <strain evidence="12">UB2</strain>
    </source>
</reference>
<feature type="repeat" description="Solcar" evidence="9">
    <location>
        <begin position="180"/>
        <end position="265"/>
    </location>
</feature>
<evidence type="ECO:0000256" key="6">
    <source>
        <dbReference type="ARBA" id="ARBA00022989"/>
    </source>
</evidence>
<dbReference type="PANTHER" id="PTHR45624">
    <property type="entry name" value="MITOCHONDRIAL BASIC AMINO ACIDS TRANSPORTER-RELATED"/>
    <property type="match status" value="1"/>
</dbReference>
<reference evidence="13" key="2">
    <citation type="submission" date="2016-04" db="EMBL/GenBank/DDBJ databases">
        <authorList>
            <person name="Guldener U."/>
            <person name="Guldener U."/>
        </authorList>
    </citation>
    <scope>NUCLEOTIDE SEQUENCE [LARGE SCALE GENOMIC DNA]</scope>
    <source>
        <strain evidence="13">UB2112</strain>
    </source>
</reference>
<dbReference type="SUPFAM" id="SSF103506">
    <property type="entry name" value="Mitochondrial carrier"/>
    <property type="match status" value="1"/>
</dbReference>
<protein>
    <submittedName>
        <fullName evidence="11">Related to Carrier protein YMC1, mitochondrial</fullName>
    </submittedName>
</protein>
<keyword evidence="3 10" id="KW-0813">Transport</keyword>
<dbReference type="EMBL" id="ULHB01000008">
    <property type="protein sequence ID" value="SYW75517.1"/>
    <property type="molecule type" value="Genomic_DNA"/>
</dbReference>
<dbReference type="Proteomes" id="UP000179920">
    <property type="component" value="Chromosome IX"/>
</dbReference>
<evidence type="ECO:0000256" key="4">
    <source>
        <dbReference type="ARBA" id="ARBA00022692"/>
    </source>
</evidence>
<dbReference type="Pfam" id="PF00153">
    <property type="entry name" value="Mito_carr"/>
    <property type="match status" value="4"/>
</dbReference>
<feature type="repeat" description="Solcar" evidence="9">
    <location>
        <begin position="274"/>
        <end position="366"/>
    </location>
</feature>
<dbReference type="InterPro" id="IPR050567">
    <property type="entry name" value="Mitochondrial_Carrier"/>
</dbReference>
<dbReference type="GO" id="GO:0031966">
    <property type="term" value="C:mitochondrial membrane"/>
    <property type="evidence" value="ECO:0007669"/>
    <property type="project" value="UniProtKB-SubCell"/>
</dbReference>
<dbReference type="PROSITE" id="PS50920">
    <property type="entry name" value="SOLCAR"/>
    <property type="match status" value="3"/>
</dbReference>
<evidence type="ECO:0000256" key="8">
    <source>
        <dbReference type="ARBA" id="ARBA00023136"/>
    </source>
</evidence>
<organism evidence="11 13">
    <name type="scientific">Ustilago bromivora</name>
    <dbReference type="NCBI Taxonomy" id="307758"/>
    <lineage>
        <taxon>Eukaryota</taxon>
        <taxon>Fungi</taxon>
        <taxon>Dikarya</taxon>
        <taxon>Basidiomycota</taxon>
        <taxon>Ustilaginomycotina</taxon>
        <taxon>Ustilaginomycetes</taxon>
        <taxon>Ustilaginales</taxon>
        <taxon>Ustilaginaceae</taxon>
        <taxon>Ustilago</taxon>
    </lineage>
</organism>
<keyword evidence="5" id="KW-0677">Repeat</keyword>
<comment type="subcellular location">
    <subcellularLocation>
        <location evidence="1">Mitochondrion membrane</location>
        <topology evidence="1">Multi-pass membrane protein</topology>
    </subcellularLocation>
</comment>
<feature type="repeat" description="Solcar" evidence="9">
    <location>
        <begin position="17"/>
        <end position="170"/>
    </location>
</feature>
<accession>A0A1K0G6H0</accession>
<evidence type="ECO:0000256" key="1">
    <source>
        <dbReference type="ARBA" id="ARBA00004225"/>
    </source>
</evidence>
<keyword evidence="8 9" id="KW-0472">Membrane</keyword>
<dbReference type="GO" id="GO:0022857">
    <property type="term" value="F:transmembrane transporter activity"/>
    <property type="evidence" value="ECO:0007669"/>
    <property type="project" value="TreeGrafter"/>
</dbReference>
<comment type="similarity">
    <text evidence="2 10">Belongs to the mitochondrial carrier (TC 2.A.29) family.</text>
</comment>
<keyword evidence="14" id="KW-1185">Reference proteome</keyword>